<feature type="transmembrane region" description="Helical" evidence="7">
    <location>
        <begin position="67"/>
        <end position="93"/>
    </location>
</feature>
<evidence type="ECO:0000313" key="8">
    <source>
        <dbReference type="EMBL" id="MEX5719478.1"/>
    </source>
</evidence>
<evidence type="ECO:0000256" key="1">
    <source>
        <dbReference type="ARBA" id="ARBA00004651"/>
    </source>
</evidence>
<feature type="transmembrane region" description="Helical" evidence="7">
    <location>
        <begin position="179"/>
        <end position="199"/>
    </location>
</feature>
<organism evidence="8 9">
    <name type="scientific">Geodermatophilus maliterrae</name>
    <dbReference type="NCBI Taxonomy" id="3162531"/>
    <lineage>
        <taxon>Bacteria</taxon>
        <taxon>Bacillati</taxon>
        <taxon>Actinomycetota</taxon>
        <taxon>Actinomycetes</taxon>
        <taxon>Geodermatophilales</taxon>
        <taxon>Geodermatophilaceae</taxon>
        <taxon>Geodermatophilus</taxon>
    </lineage>
</organism>
<feature type="region of interest" description="Disordered" evidence="6">
    <location>
        <begin position="1"/>
        <end position="42"/>
    </location>
</feature>
<evidence type="ECO:0000256" key="7">
    <source>
        <dbReference type="SAM" id="Phobius"/>
    </source>
</evidence>
<keyword evidence="2" id="KW-1003">Cell membrane</keyword>
<accession>A0ABV3XH83</accession>
<feature type="transmembrane region" description="Helical" evidence="7">
    <location>
        <begin position="250"/>
        <end position="273"/>
    </location>
</feature>
<proteinExistence type="predicted"/>
<reference evidence="8 9" key="1">
    <citation type="submission" date="2024-06" db="EMBL/GenBank/DDBJ databases">
        <title>Draft genome sequence of Geodermatophilus badlandi, a novel member of the Geodermatophilaceae isolated from badland sedimentary rocks in the Red desert, Wyoming, USA.</title>
        <authorList>
            <person name="Ben Tekaya S."/>
            <person name="Nouioui I."/>
            <person name="Flores G.M."/>
            <person name="Shaal M.N."/>
            <person name="Bredoire F."/>
            <person name="Basile F."/>
            <person name="Van Diepen L."/>
            <person name="Ward N.L."/>
        </authorList>
    </citation>
    <scope>NUCLEOTIDE SEQUENCE [LARGE SCALE GENOMIC DNA]</scope>
    <source>
        <strain evidence="8 9">WL48A</strain>
    </source>
</reference>
<evidence type="ECO:0000256" key="3">
    <source>
        <dbReference type="ARBA" id="ARBA00022692"/>
    </source>
</evidence>
<evidence type="ECO:0000256" key="2">
    <source>
        <dbReference type="ARBA" id="ARBA00022475"/>
    </source>
</evidence>
<protein>
    <submittedName>
        <fullName evidence="8">YihY/virulence factor BrkB family protein</fullName>
    </submittedName>
</protein>
<name>A0ABV3XH83_9ACTN</name>
<dbReference type="EMBL" id="JBFNXQ010000041">
    <property type="protein sequence ID" value="MEX5719478.1"/>
    <property type="molecule type" value="Genomic_DNA"/>
</dbReference>
<dbReference type="RefSeq" id="WP_369207351.1">
    <property type="nucleotide sequence ID" value="NZ_JBFNXQ010000041.1"/>
</dbReference>
<feature type="transmembrane region" description="Helical" evidence="7">
    <location>
        <begin position="285"/>
        <end position="309"/>
    </location>
</feature>
<comment type="caution">
    <text evidence="8">The sequence shown here is derived from an EMBL/GenBank/DDBJ whole genome shotgun (WGS) entry which is preliminary data.</text>
</comment>
<dbReference type="PANTHER" id="PTHR30213">
    <property type="entry name" value="INNER MEMBRANE PROTEIN YHJD"/>
    <property type="match status" value="1"/>
</dbReference>
<evidence type="ECO:0000256" key="4">
    <source>
        <dbReference type="ARBA" id="ARBA00022989"/>
    </source>
</evidence>
<feature type="transmembrane region" description="Helical" evidence="7">
    <location>
        <begin position="146"/>
        <end position="167"/>
    </location>
</feature>
<keyword evidence="5 7" id="KW-0472">Membrane</keyword>
<dbReference type="PIRSF" id="PIRSF035875">
    <property type="entry name" value="RNase_BN"/>
    <property type="match status" value="1"/>
</dbReference>
<keyword evidence="9" id="KW-1185">Reference proteome</keyword>
<comment type="subcellular location">
    <subcellularLocation>
        <location evidence="1">Cell membrane</location>
        <topology evidence="1">Multi-pass membrane protein</topology>
    </subcellularLocation>
</comment>
<sequence>MAEARGVGAGTGTPVGSAGPRPDGAVTGGAVPHQVGPHDAVSPHHIPPRGWWRVVRRAVRHSFDERLMALIAAVAFFAILSIAPVLVTALSIYGAVTTPAEALEQLSAVAGMLPTDLEPLVAEQLTTITAASGQVLTWRGLGGLAAALWTATTAATYLVDALTLAYHEEETRSFLRRSGLGLVLVLGGAVLLGAVITVAGLVSETLDGAPGPVRAVTPAAVWLGLALLMTTVLAVLYRCAPDRKDARWRWISGGAVLTTVLWLATSAALFAYVQSLGNYQATYGSLAGVAISMAWLWLSVFLVVLGAVVNAEAERQTSRDSTVGPERPLGERGAVVADSAPPYPDER</sequence>
<dbReference type="NCBIfam" id="TIGR00765">
    <property type="entry name" value="yihY_not_rbn"/>
    <property type="match status" value="1"/>
</dbReference>
<keyword evidence="3 7" id="KW-0812">Transmembrane</keyword>
<dbReference type="InterPro" id="IPR017039">
    <property type="entry name" value="Virul_fac_BrkB"/>
</dbReference>
<gene>
    <name evidence="8" type="ORF">ABQ292_14025</name>
</gene>
<evidence type="ECO:0000256" key="6">
    <source>
        <dbReference type="SAM" id="MobiDB-lite"/>
    </source>
</evidence>
<evidence type="ECO:0000256" key="5">
    <source>
        <dbReference type="ARBA" id="ARBA00023136"/>
    </source>
</evidence>
<dbReference type="PANTHER" id="PTHR30213:SF0">
    <property type="entry name" value="UPF0761 MEMBRANE PROTEIN YIHY"/>
    <property type="match status" value="1"/>
</dbReference>
<evidence type="ECO:0000313" key="9">
    <source>
        <dbReference type="Proteomes" id="UP001560045"/>
    </source>
</evidence>
<feature type="region of interest" description="Disordered" evidence="6">
    <location>
        <begin position="316"/>
        <end position="347"/>
    </location>
</feature>
<feature type="transmembrane region" description="Helical" evidence="7">
    <location>
        <begin position="219"/>
        <end position="238"/>
    </location>
</feature>
<dbReference type="Proteomes" id="UP001560045">
    <property type="component" value="Unassembled WGS sequence"/>
</dbReference>
<keyword evidence="4 7" id="KW-1133">Transmembrane helix</keyword>
<dbReference type="Pfam" id="PF03631">
    <property type="entry name" value="Virul_fac_BrkB"/>
    <property type="match status" value="1"/>
</dbReference>